<feature type="compositionally biased region" description="Basic residues" evidence="6">
    <location>
        <begin position="60"/>
        <end position="84"/>
    </location>
</feature>
<keyword evidence="3" id="KW-0862">Zinc</keyword>
<dbReference type="InterPro" id="IPR019786">
    <property type="entry name" value="Zinc_finger_PHD-type_CS"/>
</dbReference>
<dbReference type="Gramene" id="PRQ24822">
    <property type="protein sequence ID" value="PRQ24822"/>
    <property type="gene ID" value="RchiOBHm_Chr6g0276691"/>
</dbReference>
<dbReference type="GO" id="GO:0140566">
    <property type="term" value="F:histone reader activity"/>
    <property type="evidence" value="ECO:0007669"/>
    <property type="project" value="InterPro"/>
</dbReference>
<dbReference type="GO" id="GO:0034244">
    <property type="term" value="P:negative regulation of transcription elongation by RNA polymerase II"/>
    <property type="evidence" value="ECO:0007669"/>
    <property type="project" value="InterPro"/>
</dbReference>
<dbReference type="InterPro" id="IPR049914">
    <property type="entry name" value="PHD1-3/5-6"/>
</dbReference>
<dbReference type="PROSITE" id="PS01359">
    <property type="entry name" value="ZF_PHD_1"/>
    <property type="match status" value="1"/>
</dbReference>
<dbReference type="STRING" id="74649.A0A2P6PSC6"/>
<keyword evidence="1" id="KW-0479">Metal-binding</keyword>
<dbReference type="SMART" id="SM00249">
    <property type="entry name" value="PHD"/>
    <property type="match status" value="1"/>
</dbReference>
<feature type="compositionally biased region" description="Basic and acidic residues" evidence="6">
    <location>
        <begin position="308"/>
        <end position="317"/>
    </location>
</feature>
<dbReference type="InterPro" id="IPR013083">
    <property type="entry name" value="Znf_RING/FYVE/PHD"/>
</dbReference>
<name>A0A2P6PSC6_ROSCH</name>
<reference evidence="8 9" key="1">
    <citation type="journal article" date="2018" name="Nat. Genet.">
        <title>The Rosa genome provides new insights in the design of modern roses.</title>
        <authorList>
            <person name="Bendahmane M."/>
        </authorList>
    </citation>
    <scope>NUCLEOTIDE SEQUENCE [LARGE SCALE GENOMIC DNA]</scope>
    <source>
        <strain evidence="9">cv. Old Blush</strain>
    </source>
</reference>
<evidence type="ECO:0000256" key="4">
    <source>
        <dbReference type="ARBA" id="ARBA00023015"/>
    </source>
</evidence>
<dbReference type="AlphaFoldDB" id="A0A2P6PSC6"/>
<keyword evidence="5" id="KW-0804">Transcription</keyword>
<organism evidence="8 9">
    <name type="scientific">Rosa chinensis</name>
    <name type="common">China rose</name>
    <dbReference type="NCBI Taxonomy" id="74649"/>
    <lineage>
        <taxon>Eukaryota</taxon>
        <taxon>Viridiplantae</taxon>
        <taxon>Streptophyta</taxon>
        <taxon>Embryophyta</taxon>
        <taxon>Tracheophyta</taxon>
        <taxon>Spermatophyta</taxon>
        <taxon>Magnoliopsida</taxon>
        <taxon>eudicotyledons</taxon>
        <taxon>Gunneridae</taxon>
        <taxon>Pentapetalae</taxon>
        <taxon>rosids</taxon>
        <taxon>fabids</taxon>
        <taxon>Rosales</taxon>
        <taxon>Rosaceae</taxon>
        <taxon>Rosoideae</taxon>
        <taxon>Rosoideae incertae sedis</taxon>
        <taxon>Rosa</taxon>
    </lineage>
</organism>
<dbReference type="InterPro" id="IPR056280">
    <property type="entry name" value="AIPP2-like_SPOC"/>
</dbReference>
<evidence type="ECO:0000313" key="8">
    <source>
        <dbReference type="EMBL" id="PRQ24822.1"/>
    </source>
</evidence>
<evidence type="ECO:0000313" key="9">
    <source>
        <dbReference type="Proteomes" id="UP000238479"/>
    </source>
</evidence>
<evidence type="ECO:0000256" key="1">
    <source>
        <dbReference type="ARBA" id="ARBA00022723"/>
    </source>
</evidence>
<evidence type="ECO:0000259" key="7">
    <source>
        <dbReference type="SMART" id="SM00249"/>
    </source>
</evidence>
<evidence type="ECO:0000256" key="2">
    <source>
        <dbReference type="ARBA" id="ARBA00022771"/>
    </source>
</evidence>
<dbReference type="PANTHER" id="PTHR33304:SF18">
    <property type="entry name" value="CHROMATIN REGULATOR PHD FAMILY-RELATED"/>
    <property type="match status" value="1"/>
</dbReference>
<dbReference type="InterPro" id="IPR011011">
    <property type="entry name" value="Znf_FYVE_PHD"/>
</dbReference>
<feature type="compositionally biased region" description="Polar residues" evidence="6">
    <location>
        <begin position="323"/>
        <end position="336"/>
    </location>
</feature>
<dbReference type="GO" id="GO:0008270">
    <property type="term" value="F:zinc ion binding"/>
    <property type="evidence" value="ECO:0007669"/>
    <property type="project" value="UniProtKB-KW"/>
</dbReference>
<protein>
    <submittedName>
        <fullName evidence="8">Putative chromatin regulator PHD family</fullName>
    </submittedName>
</protein>
<evidence type="ECO:0000256" key="6">
    <source>
        <dbReference type="SAM" id="MobiDB-lite"/>
    </source>
</evidence>
<feature type="region of interest" description="Disordered" evidence="6">
    <location>
        <begin position="302"/>
        <end position="342"/>
    </location>
</feature>
<keyword evidence="2" id="KW-0863">Zinc-finger</keyword>
<evidence type="ECO:0000256" key="5">
    <source>
        <dbReference type="ARBA" id="ARBA00023163"/>
    </source>
</evidence>
<comment type="caution">
    <text evidence="8">The sequence shown here is derived from an EMBL/GenBank/DDBJ whole genome shotgun (WGS) entry which is preliminary data.</text>
</comment>
<keyword evidence="4" id="KW-0805">Transcription regulation</keyword>
<accession>A0A2P6PSC6</accession>
<gene>
    <name evidence="8" type="ORF">RchiOBHm_Chr6g0276691</name>
</gene>
<dbReference type="OrthoDB" id="1932206at2759"/>
<dbReference type="SUPFAM" id="SSF57903">
    <property type="entry name" value="FYVE/PHD zinc finger"/>
    <property type="match status" value="1"/>
</dbReference>
<feature type="domain" description="Zinc finger PHD-type" evidence="7">
    <location>
        <begin position="4"/>
        <end position="53"/>
    </location>
</feature>
<sequence length="342" mass="38142">MVTVCLTCGDRGFEKVTVNCSKCQDSPQHIYCLDVTPEKYFEKDFTWVCDECKPVSIPSKSHHNQNSKKKKRKKLKKKSNRKKFTGSVAKTKVQICEGSPPEHEAKGSENCDNVLKIGNRSGQVLEDQVNSSHDLAASLKNPQIAASDPLKINEDCYVAAQPIIDPTWRGSLSIMNKDFSIISGLVAHLSSLACAKVFEEAKLLPMLLFPDLVCRVDVWPKAFESCGPSDQSIALYFFPDSKSNEKDFDNLVVSMIQEDLAMRAVLDNAELLVFTSSVLPKQFQRFQTKLYLWGAFRGKQSSPLTNDNDPRGEKDLTKPLPCCTQSPVSPLSNNVDCRSESH</sequence>
<dbReference type="InterPro" id="IPR001965">
    <property type="entry name" value="Znf_PHD"/>
</dbReference>
<dbReference type="Pfam" id="PF23121">
    <property type="entry name" value="SPOC_AIPP2"/>
    <property type="match status" value="1"/>
</dbReference>
<feature type="region of interest" description="Disordered" evidence="6">
    <location>
        <begin position="58"/>
        <end position="84"/>
    </location>
</feature>
<keyword evidence="9" id="KW-1185">Reference proteome</keyword>
<proteinExistence type="predicted"/>
<dbReference type="OMA" id="DQANTRE"/>
<evidence type="ECO:0000256" key="3">
    <source>
        <dbReference type="ARBA" id="ARBA00022833"/>
    </source>
</evidence>
<dbReference type="Proteomes" id="UP000238479">
    <property type="component" value="Chromosome 6"/>
</dbReference>
<dbReference type="EMBL" id="PDCK01000044">
    <property type="protein sequence ID" value="PRQ24822.1"/>
    <property type="molecule type" value="Genomic_DNA"/>
</dbReference>
<dbReference type="Gene3D" id="3.30.40.10">
    <property type="entry name" value="Zinc/RING finger domain, C3HC4 (zinc finger)"/>
    <property type="match status" value="1"/>
</dbReference>
<dbReference type="PANTHER" id="PTHR33304">
    <property type="match status" value="1"/>
</dbReference>